<evidence type="ECO:0000313" key="13">
    <source>
        <dbReference type="Proteomes" id="UP000256900"/>
    </source>
</evidence>
<dbReference type="InterPro" id="IPR038063">
    <property type="entry name" value="Transpep_catalytic_dom"/>
</dbReference>
<evidence type="ECO:0000313" key="12">
    <source>
        <dbReference type="EMBL" id="REF88991.1"/>
    </source>
</evidence>
<dbReference type="InterPro" id="IPR050979">
    <property type="entry name" value="LD-transpeptidase"/>
</dbReference>
<keyword evidence="5" id="KW-0378">Hydrolase</keyword>
<dbReference type="Proteomes" id="UP000256900">
    <property type="component" value="Unassembled WGS sequence"/>
</dbReference>
<keyword evidence="3" id="KW-0328">Glycosyltransferase</keyword>
<evidence type="ECO:0000256" key="1">
    <source>
        <dbReference type="ARBA" id="ARBA00004752"/>
    </source>
</evidence>
<keyword evidence="10" id="KW-0732">Signal</keyword>
<dbReference type="SUPFAM" id="SSF141523">
    <property type="entry name" value="L,D-transpeptidase catalytic domain-like"/>
    <property type="match status" value="1"/>
</dbReference>
<dbReference type="GO" id="GO:0018104">
    <property type="term" value="P:peptidoglycan-protein cross-linking"/>
    <property type="evidence" value="ECO:0007669"/>
    <property type="project" value="TreeGrafter"/>
</dbReference>
<comment type="caution">
    <text evidence="12">The sequence shown here is derived from an EMBL/GenBank/DDBJ whole genome shotgun (WGS) entry which is preliminary data.</text>
</comment>
<dbReference type="PANTHER" id="PTHR30582">
    <property type="entry name" value="L,D-TRANSPEPTIDASE"/>
    <property type="match status" value="1"/>
</dbReference>
<keyword evidence="12" id="KW-0449">Lipoprotein</keyword>
<evidence type="ECO:0000256" key="10">
    <source>
        <dbReference type="SAM" id="SignalP"/>
    </source>
</evidence>
<comment type="pathway">
    <text evidence="1 9">Cell wall biogenesis; peptidoglycan biosynthesis.</text>
</comment>
<keyword evidence="4" id="KW-0808">Transferase</keyword>
<keyword evidence="8 9" id="KW-0961">Cell wall biogenesis/degradation</keyword>
<proteinExistence type="inferred from homology"/>
<organism evidence="12 13">
    <name type="scientific">Methylovirgula ligni</name>
    <dbReference type="NCBI Taxonomy" id="569860"/>
    <lineage>
        <taxon>Bacteria</taxon>
        <taxon>Pseudomonadati</taxon>
        <taxon>Pseudomonadota</taxon>
        <taxon>Alphaproteobacteria</taxon>
        <taxon>Hyphomicrobiales</taxon>
        <taxon>Beijerinckiaceae</taxon>
        <taxon>Methylovirgula</taxon>
    </lineage>
</organism>
<evidence type="ECO:0000256" key="3">
    <source>
        <dbReference type="ARBA" id="ARBA00022676"/>
    </source>
</evidence>
<dbReference type="GO" id="GO:0071555">
    <property type="term" value="P:cell wall organization"/>
    <property type="evidence" value="ECO:0007669"/>
    <property type="project" value="UniProtKB-UniRule"/>
</dbReference>
<evidence type="ECO:0000256" key="9">
    <source>
        <dbReference type="PROSITE-ProRule" id="PRU01373"/>
    </source>
</evidence>
<evidence type="ECO:0000256" key="7">
    <source>
        <dbReference type="ARBA" id="ARBA00022984"/>
    </source>
</evidence>
<dbReference type="PROSITE" id="PS52029">
    <property type="entry name" value="LD_TPASE"/>
    <property type="match status" value="1"/>
</dbReference>
<dbReference type="InterPro" id="IPR005490">
    <property type="entry name" value="LD_TPept_cat_dom"/>
</dbReference>
<evidence type="ECO:0000256" key="8">
    <source>
        <dbReference type="ARBA" id="ARBA00023316"/>
    </source>
</evidence>
<evidence type="ECO:0000256" key="2">
    <source>
        <dbReference type="ARBA" id="ARBA00005992"/>
    </source>
</evidence>
<dbReference type="FunFam" id="2.40.440.10:FF:000002">
    <property type="entry name" value="L,D-transpeptidase ErfK/SrfK"/>
    <property type="match status" value="1"/>
</dbReference>
<accession>A0A3D9Z1P8</accession>
<evidence type="ECO:0000256" key="4">
    <source>
        <dbReference type="ARBA" id="ARBA00022679"/>
    </source>
</evidence>
<dbReference type="PANTHER" id="PTHR30582:SF24">
    <property type="entry name" value="L,D-TRANSPEPTIDASE ERFK_SRFK-RELATED"/>
    <property type="match status" value="1"/>
</dbReference>
<dbReference type="EMBL" id="QUMO01000001">
    <property type="protein sequence ID" value="REF88991.1"/>
    <property type="molecule type" value="Genomic_DNA"/>
</dbReference>
<feature type="domain" description="L,D-TPase catalytic" evidence="11">
    <location>
        <begin position="69"/>
        <end position="202"/>
    </location>
</feature>
<feature type="active site" description="Nucleophile" evidence="9">
    <location>
        <position position="178"/>
    </location>
</feature>
<dbReference type="GO" id="GO:0008360">
    <property type="term" value="P:regulation of cell shape"/>
    <property type="evidence" value="ECO:0007669"/>
    <property type="project" value="UniProtKB-UniRule"/>
</dbReference>
<dbReference type="GO" id="GO:0016757">
    <property type="term" value="F:glycosyltransferase activity"/>
    <property type="evidence" value="ECO:0007669"/>
    <property type="project" value="UniProtKB-KW"/>
</dbReference>
<evidence type="ECO:0000256" key="5">
    <source>
        <dbReference type="ARBA" id="ARBA00022801"/>
    </source>
</evidence>
<dbReference type="GO" id="GO:0005576">
    <property type="term" value="C:extracellular region"/>
    <property type="evidence" value="ECO:0007669"/>
    <property type="project" value="TreeGrafter"/>
</dbReference>
<dbReference type="Gene3D" id="2.40.440.10">
    <property type="entry name" value="L,D-transpeptidase catalytic domain-like"/>
    <property type="match status" value="1"/>
</dbReference>
<comment type="similarity">
    <text evidence="2">Belongs to the YkuD family.</text>
</comment>
<feature type="signal peptide" evidence="10">
    <location>
        <begin position="1"/>
        <end position="23"/>
    </location>
</feature>
<dbReference type="Pfam" id="PF03734">
    <property type="entry name" value="YkuD"/>
    <property type="match status" value="1"/>
</dbReference>
<sequence>MLTLRTVAVSALILSFGATGAFAQDLPFPFNLFSGPQATQAPAANAGNVAIAVQPTRTLVDDPTGAPKGVVTVDSKTKYLYLSLGDGKALRYGVGVGREGFSWSGHVHIARRAEWPDWTPPEVMLKRRPDLPHYMAGGIGNPLGARALYLFNGQGDTGFRIHGTNEPDTIGQAVSSGCIRMLNVDVEDLYTRVKVGTQVNVI</sequence>
<keyword evidence="7 9" id="KW-0573">Peptidoglycan synthesis</keyword>
<evidence type="ECO:0000259" key="11">
    <source>
        <dbReference type="PROSITE" id="PS52029"/>
    </source>
</evidence>
<dbReference type="AlphaFoldDB" id="A0A3D9Z1P8"/>
<protein>
    <submittedName>
        <fullName evidence="12">Lipoprotein-anchoring transpeptidase ErfK/SrfK</fullName>
    </submittedName>
</protein>
<dbReference type="UniPathway" id="UPA00219"/>
<feature type="chain" id="PRO_5017787918" evidence="10">
    <location>
        <begin position="24"/>
        <end position="202"/>
    </location>
</feature>
<gene>
    <name evidence="12" type="ORF">DES32_0205</name>
</gene>
<feature type="active site" description="Proton donor/acceptor" evidence="9">
    <location>
        <position position="162"/>
    </location>
</feature>
<dbReference type="OrthoDB" id="9813664at2"/>
<name>A0A3D9Z1P8_9HYPH</name>
<dbReference type="RefSeq" id="WP_115834822.1">
    <property type="nucleotide sequence ID" value="NZ_CP025086.1"/>
</dbReference>
<dbReference type="CDD" id="cd16913">
    <property type="entry name" value="YkuD_like"/>
    <property type="match status" value="1"/>
</dbReference>
<reference evidence="12 13" key="1">
    <citation type="submission" date="2018-08" db="EMBL/GenBank/DDBJ databases">
        <title>Genomic Encyclopedia of Type Strains, Phase IV (KMG-IV): sequencing the most valuable type-strain genomes for metagenomic binning, comparative biology and taxonomic classification.</title>
        <authorList>
            <person name="Goeker M."/>
        </authorList>
    </citation>
    <scope>NUCLEOTIDE SEQUENCE [LARGE SCALE GENOMIC DNA]</scope>
    <source>
        <strain evidence="12 13">BW863</strain>
    </source>
</reference>
<dbReference type="GO" id="GO:0071972">
    <property type="term" value="F:peptidoglycan L,D-transpeptidase activity"/>
    <property type="evidence" value="ECO:0007669"/>
    <property type="project" value="TreeGrafter"/>
</dbReference>
<keyword evidence="6 9" id="KW-0133">Cell shape</keyword>
<evidence type="ECO:0000256" key="6">
    <source>
        <dbReference type="ARBA" id="ARBA00022960"/>
    </source>
</evidence>
<keyword evidence="13" id="KW-1185">Reference proteome</keyword>